<dbReference type="Proteomes" id="UP001614394">
    <property type="component" value="Unassembled WGS sequence"/>
</dbReference>
<protein>
    <submittedName>
        <fullName evidence="1">Uncharacterized protein</fullName>
    </submittedName>
</protein>
<evidence type="ECO:0000313" key="1">
    <source>
        <dbReference type="EMBL" id="MFI9105446.1"/>
    </source>
</evidence>
<accession>A0ABW8CJ95</accession>
<dbReference type="RefSeq" id="WP_399656128.1">
    <property type="nucleotide sequence ID" value="NZ_JBITYG010000012.1"/>
</dbReference>
<proteinExistence type="predicted"/>
<reference evidence="1 2" key="1">
    <citation type="submission" date="2024-10" db="EMBL/GenBank/DDBJ databases">
        <title>The Natural Products Discovery Center: Release of the First 8490 Sequenced Strains for Exploring Actinobacteria Biosynthetic Diversity.</title>
        <authorList>
            <person name="Kalkreuter E."/>
            <person name="Kautsar S.A."/>
            <person name="Yang D."/>
            <person name="Bader C.D."/>
            <person name="Teijaro C.N."/>
            <person name="Fluegel L."/>
            <person name="Davis C.M."/>
            <person name="Simpson J.R."/>
            <person name="Lauterbach L."/>
            <person name="Steele A.D."/>
            <person name="Gui C."/>
            <person name="Meng S."/>
            <person name="Li G."/>
            <person name="Viehrig K."/>
            <person name="Ye F."/>
            <person name="Su P."/>
            <person name="Kiefer A.F."/>
            <person name="Nichols A."/>
            <person name="Cepeda A.J."/>
            <person name="Yan W."/>
            <person name="Fan B."/>
            <person name="Jiang Y."/>
            <person name="Adhikari A."/>
            <person name="Zheng C.-J."/>
            <person name="Schuster L."/>
            <person name="Cowan T.M."/>
            <person name="Smanski M.J."/>
            <person name="Chevrette M.G."/>
            <person name="De Carvalho L.P.S."/>
            <person name="Shen B."/>
        </authorList>
    </citation>
    <scope>NUCLEOTIDE SEQUENCE [LARGE SCALE GENOMIC DNA]</scope>
    <source>
        <strain evidence="1 2">NPDC053399</strain>
    </source>
</reference>
<evidence type="ECO:0000313" key="2">
    <source>
        <dbReference type="Proteomes" id="UP001614394"/>
    </source>
</evidence>
<gene>
    <name evidence="1" type="ORF">ACIGXA_33550</name>
</gene>
<sequence>MEIEVEALQLLTEPVGFIETPQVCGQTVGCVLTIWFTNDQY</sequence>
<name>A0ABW8CJ95_9ACTN</name>
<comment type="caution">
    <text evidence="1">The sequence shown here is derived from an EMBL/GenBank/DDBJ whole genome shotgun (WGS) entry which is preliminary data.</text>
</comment>
<dbReference type="EMBL" id="JBITYG010000012">
    <property type="protein sequence ID" value="MFI9105446.1"/>
    <property type="molecule type" value="Genomic_DNA"/>
</dbReference>
<keyword evidence="2" id="KW-1185">Reference proteome</keyword>
<organism evidence="1 2">
    <name type="scientific">Streptomyces fildesensis</name>
    <dbReference type="NCBI Taxonomy" id="375757"/>
    <lineage>
        <taxon>Bacteria</taxon>
        <taxon>Bacillati</taxon>
        <taxon>Actinomycetota</taxon>
        <taxon>Actinomycetes</taxon>
        <taxon>Kitasatosporales</taxon>
        <taxon>Streptomycetaceae</taxon>
        <taxon>Streptomyces</taxon>
    </lineage>
</organism>